<proteinExistence type="predicted"/>
<keyword evidence="2" id="KW-1185">Reference proteome</keyword>
<evidence type="ECO:0000313" key="1">
    <source>
        <dbReference type="EMBL" id="KAJ9643260.1"/>
    </source>
</evidence>
<dbReference type="Proteomes" id="UP001172681">
    <property type="component" value="Unassembled WGS sequence"/>
</dbReference>
<dbReference type="Gene3D" id="3.10.450.50">
    <property type="match status" value="1"/>
</dbReference>
<organism evidence="1 2">
    <name type="scientific">Knufia peltigerae</name>
    <dbReference type="NCBI Taxonomy" id="1002370"/>
    <lineage>
        <taxon>Eukaryota</taxon>
        <taxon>Fungi</taxon>
        <taxon>Dikarya</taxon>
        <taxon>Ascomycota</taxon>
        <taxon>Pezizomycotina</taxon>
        <taxon>Eurotiomycetes</taxon>
        <taxon>Chaetothyriomycetidae</taxon>
        <taxon>Chaetothyriales</taxon>
        <taxon>Trichomeriaceae</taxon>
        <taxon>Knufia</taxon>
    </lineage>
</organism>
<comment type="caution">
    <text evidence="1">The sequence shown here is derived from an EMBL/GenBank/DDBJ whole genome shotgun (WGS) entry which is preliminary data.</text>
</comment>
<dbReference type="InterPro" id="IPR032710">
    <property type="entry name" value="NTF2-like_dom_sf"/>
</dbReference>
<dbReference type="AlphaFoldDB" id="A0AA38YBS0"/>
<name>A0AA38YBS0_9EURO</name>
<protein>
    <submittedName>
        <fullName evidence="1">Uncharacterized protein</fullName>
    </submittedName>
</protein>
<accession>A0AA38YBS0</accession>
<dbReference type="EMBL" id="JAPDRN010000008">
    <property type="protein sequence ID" value="KAJ9643260.1"/>
    <property type="molecule type" value="Genomic_DNA"/>
</dbReference>
<evidence type="ECO:0000313" key="2">
    <source>
        <dbReference type="Proteomes" id="UP001172681"/>
    </source>
</evidence>
<sequence length="121" mass="13828">MSIPTRKEIWAQWDNAWDPGLPADKRLEILKNATAPEFTYTNPGSHIPNGNLEEVVQLIGQLLQTEGNNMKVKHLNWWEHHDHSALHWDMVDADTGEAKIRGFSHGRYAADGKLLSVTDFW</sequence>
<reference evidence="1" key="1">
    <citation type="submission" date="2022-10" db="EMBL/GenBank/DDBJ databases">
        <title>Culturing micro-colonial fungi from biological soil crusts in the Mojave desert and describing Neophaeococcomyces mojavensis, and introducing the new genera and species Taxawa tesnikishii.</title>
        <authorList>
            <person name="Kurbessoian T."/>
            <person name="Stajich J.E."/>
        </authorList>
    </citation>
    <scope>NUCLEOTIDE SEQUENCE</scope>
    <source>
        <strain evidence="1">TK_35</strain>
    </source>
</reference>
<dbReference type="SUPFAM" id="SSF54427">
    <property type="entry name" value="NTF2-like"/>
    <property type="match status" value="1"/>
</dbReference>
<gene>
    <name evidence="1" type="ORF">H2204_002156</name>
</gene>